<evidence type="ECO:0000256" key="9">
    <source>
        <dbReference type="ARBA" id="ARBA00022842"/>
    </source>
</evidence>
<dbReference type="PANTHER" id="PTHR30313:SF2">
    <property type="entry name" value="DNA PRIMASE"/>
    <property type="match status" value="1"/>
</dbReference>
<comment type="function">
    <text evidence="12 13">RNA polymerase that catalyzes the synthesis of short RNA molecules used as primers for DNA polymerase during DNA replication.</text>
</comment>
<accession>A0A0G0JJE9</accession>
<dbReference type="InterPro" id="IPR030846">
    <property type="entry name" value="DnaG_bac"/>
</dbReference>
<proteinExistence type="inferred from homology"/>
<dbReference type="STRING" id="1619046.US42_C0001G0042"/>
<evidence type="ECO:0000256" key="7">
    <source>
        <dbReference type="ARBA" id="ARBA00022771"/>
    </source>
</evidence>
<dbReference type="GO" id="GO:0008270">
    <property type="term" value="F:zinc ion binding"/>
    <property type="evidence" value="ECO:0007669"/>
    <property type="project" value="UniProtKB-UniRule"/>
</dbReference>
<protein>
    <recommendedName>
        <fullName evidence="12 13">DNA primase</fullName>
        <ecNumber evidence="12">2.7.7.101</ecNumber>
    </recommendedName>
</protein>
<gene>
    <name evidence="12" type="primary">dnaG</name>
    <name evidence="17" type="ORF">US42_C0001G0042</name>
</gene>
<keyword evidence="8 12" id="KW-0862">Zinc</keyword>
<evidence type="ECO:0000256" key="1">
    <source>
        <dbReference type="ARBA" id="ARBA00022478"/>
    </source>
</evidence>
<evidence type="ECO:0000256" key="3">
    <source>
        <dbReference type="ARBA" id="ARBA00022679"/>
    </source>
</evidence>
<evidence type="ECO:0000256" key="14">
    <source>
        <dbReference type="PIRSR" id="PIRSR002811-1"/>
    </source>
</evidence>
<sequence>MSDEVQLIKNKIDVAELVGEYVQLKPAGTNKKGLCPFHHEKSPSFMVSSERGSWHCFGCAKGGDIFSFIQEIEGMEFKESLKYLADKAGVTLTSSYKNEADSSQKNRIKNINSETARFFHNFLLKMPTAKLAMDYLLNRGLKIETIEEWQIGFIPEQWDLLTQYLLKKGFAIDDLVAAGITIKREGADEQTGRGFYDRFRGRIMFPIWNVHDEVVGFTGRILVEKPDSAKATPGKENFTPGKYVNTPQTGVYDKSRVIFGLNKAKQTIKAKNLIVMVEGQMDVIACHQAGMKNVVASSGTALTEEQVKLLKRYASVINMAFDADEAGQNAAKRGISIALAEGLSVKVIRIPDGAGKDPDECLKKSPEVWFKAVEQAQNVMDWYLEKVLRGRDIFEPRQKQLVVNEYLGEIALIPYAVERDHWLKILGDKLGVDVSVLREDLAQIKTNTNKKPGVTSGQSLASIPQVLAPQNKGKFELLVERLLSLLLRFPILKNEVNSGIQKILLATAYSALYEIVKNSYNVNEVVTTDSKDNLLDILLLQGEWEFAEVTENTAKKELENISEMVHEEWIKKRRRELQKEIELAQKNNEQEKMKTLSAEFVELGN</sequence>
<keyword evidence="7 12" id="KW-0863">Zinc-finger</keyword>
<keyword evidence="4 12" id="KW-0548">Nucleotidyltransferase</keyword>
<dbReference type="InterPro" id="IPR036977">
    <property type="entry name" value="DNA_primase_Znf_CHC2"/>
</dbReference>
<dbReference type="SUPFAM" id="SSF56731">
    <property type="entry name" value="DNA primase core"/>
    <property type="match status" value="1"/>
</dbReference>
<dbReference type="Gene3D" id="3.90.980.10">
    <property type="entry name" value="DNA primase, catalytic core, N-terminal domain"/>
    <property type="match status" value="1"/>
</dbReference>
<dbReference type="FunFam" id="3.90.580.10:FF:000001">
    <property type="entry name" value="DNA primase"/>
    <property type="match status" value="1"/>
</dbReference>
<keyword evidence="1 12" id="KW-0240">DNA-directed RNA polymerase</keyword>
<dbReference type="AlphaFoldDB" id="A0A0G0JJE9"/>
<organism evidence="17 18">
    <name type="scientific">Candidatus Magasanikbacteria bacterium GW2011_GWC2_37_14</name>
    <dbReference type="NCBI Taxonomy" id="1619046"/>
    <lineage>
        <taxon>Bacteria</taxon>
        <taxon>Candidatus Magasanikiibacteriota</taxon>
    </lineage>
</organism>
<dbReference type="Pfam" id="PF01807">
    <property type="entry name" value="Zn_ribbon_DnaG"/>
    <property type="match status" value="1"/>
</dbReference>
<evidence type="ECO:0000256" key="11">
    <source>
        <dbReference type="ARBA" id="ARBA00023163"/>
    </source>
</evidence>
<evidence type="ECO:0000259" key="16">
    <source>
        <dbReference type="PROSITE" id="PS50880"/>
    </source>
</evidence>
<evidence type="ECO:0000256" key="13">
    <source>
        <dbReference type="PIRNR" id="PIRNR002811"/>
    </source>
</evidence>
<keyword evidence="2 12" id="KW-0639">Primosome</keyword>
<dbReference type="GO" id="GO:0006269">
    <property type="term" value="P:DNA replication, synthesis of primer"/>
    <property type="evidence" value="ECO:0007669"/>
    <property type="project" value="UniProtKB-UniRule"/>
</dbReference>
<dbReference type="InterPro" id="IPR006171">
    <property type="entry name" value="TOPRIM_dom"/>
</dbReference>
<comment type="caution">
    <text evidence="17">The sequence shown here is derived from an EMBL/GenBank/DDBJ whole genome shotgun (WGS) entry which is preliminary data.</text>
</comment>
<dbReference type="PANTHER" id="PTHR30313">
    <property type="entry name" value="DNA PRIMASE"/>
    <property type="match status" value="1"/>
</dbReference>
<keyword evidence="15" id="KW-0175">Coiled coil</keyword>
<dbReference type="GO" id="GO:0003677">
    <property type="term" value="F:DNA binding"/>
    <property type="evidence" value="ECO:0007669"/>
    <property type="project" value="UniProtKB-KW"/>
</dbReference>
<keyword evidence="11 12" id="KW-0804">Transcription</keyword>
<comment type="domain">
    <text evidence="12">Contains an N-terminal zinc-binding domain, a central core domain that contains the primase activity, and a C-terminal DnaB-binding domain.</text>
</comment>
<dbReference type="GO" id="GO:1990077">
    <property type="term" value="C:primosome complex"/>
    <property type="evidence" value="ECO:0007669"/>
    <property type="project" value="UniProtKB-KW"/>
</dbReference>
<dbReference type="Gene3D" id="3.40.1360.10">
    <property type="match status" value="1"/>
</dbReference>
<dbReference type="Gene3D" id="3.90.580.10">
    <property type="entry name" value="Zinc finger, CHC2-type domain"/>
    <property type="match status" value="1"/>
</dbReference>
<dbReference type="Pfam" id="PF13155">
    <property type="entry name" value="Toprim_2"/>
    <property type="match status" value="1"/>
</dbReference>
<comment type="similarity">
    <text evidence="12 13">Belongs to the DnaG primase family.</text>
</comment>
<evidence type="ECO:0000256" key="5">
    <source>
        <dbReference type="ARBA" id="ARBA00022705"/>
    </source>
</evidence>
<dbReference type="InterPro" id="IPR002694">
    <property type="entry name" value="Znf_CHC2"/>
</dbReference>
<dbReference type="InterPro" id="IPR019475">
    <property type="entry name" value="DNA_primase_DnaB-bd"/>
</dbReference>
<dbReference type="SUPFAM" id="SSF57783">
    <property type="entry name" value="Zinc beta-ribbon"/>
    <property type="match status" value="1"/>
</dbReference>
<comment type="catalytic activity">
    <reaction evidence="12">
        <text>ssDNA + n NTP = ssDNA/pppN(pN)n-1 hybrid + (n-1) diphosphate.</text>
        <dbReference type="EC" id="2.7.7.101"/>
    </reaction>
</comment>
<dbReference type="Pfam" id="PF08275">
    <property type="entry name" value="DNAG_N"/>
    <property type="match status" value="1"/>
</dbReference>
<evidence type="ECO:0000256" key="6">
    <source>
        <dbReference type="ARBA" id="ARBA00022723"/>
    </source>
</evidence>
<keyword evidence="6 12" id="KW-0479">Metal-binding</keyword>
<keyword evidence="3 12" id="KW-0808">Transferase</keyword>
<dbReference type="NCBIfam" id="TIGR01391">
    <property type="entry name" value="dnaG"/>
    <property type="match status" value="1"/>
</dbReference>
<dbReference type="InterPro" id="IPR013264">
    <property type="entry name" value="DNAG_N"/>
</dbReference>
<evidence type="ECO:0000256" key="8">
    <source>
        <dbReference type="ARBA" id="ARBA00022833"/>
    </source>
</evidence>
<evidence type="ECO:0000313" key="17">
    <source>
        <dbReference type="EMBL" id="KKQ28191.1"/>
    </source>
</evidence>
<dbReference type="SMART" id="SM00493">
    <property type="entry name" value="TOPRIM"/>
    <property type="match status" value="1"/>
</dbReference>
<dbReference type="HAMAP" id="MF_00974">
    <property type="entry name" value="DNA_primase_DnaG"/>
    <property type="match status" value="1"/>
</dbReference>
<evidence type="ECO:0000313" key="18">
    <source>
        <dbReference type="Proteomes" id="UP000034849"/>
    </source>
</evidence>
<feature type="coiled-coil region" evidence="15">
    <location>
        <begin position="567"/>
        <end position="599"/>
    </location>
</feature>
<keyword evidence="10 12" id="KW-0238">DNA-binding</keyword>
<dbReference type="EC" id="2.7.7.101" evidence="12"/>
<comment type="subunit">
    <text evidence="12">Monomer. Interacts with DnaB.</text>
</comment>
<dbReference type="GO" id="GO:0003899">
    <property type="term" value="F:DNA-directed RNA polymerase activity"/>
    <property type="evidence" value="ECO:0007669"/>
    <property type="project" value="UniProtKB-UniRule"/>
</dbReference>
<evidence type="ECO:0000256" key="15">
    <source>
        <dbReference type="SAM" id="Coils"/>
    </source>
</evidence>
<evidence type="ECO:0000256" key="2">
    <source>
        <dbReference type="ARBA" id="ARBA00022515"/>
    </source>
</evidence>
<dbReference type="GO" id="GO:0005737">
    <property type="term" value="C:cytoplasm"/>
    <property type="evidence" value="ECO:0007669"/>
    <property type="project" value="TreeGrafter"/>
</dbReference>
<dbReference type="PATRIC" id="fig|1619046.3.peg.42"/>
<dbReference type="InterPro" id="IPR050219">
    <property type="entry name" value="DnaG_primase"/>
</dbReference>
<dbReference type="PROSITE" id="PS50880">
    <property type="entry name" value="TOPRIM"/>
    <property type="match status" value="1"/>
</dbReference>
<dbReference type="InterPro" id="IPR037068">
    <property type="entry name" value="DNA_primase_core_N_sf"/>
</dbReference>
<dbReference type="Proteomes" id="UP000034849">
    <property type="component" value="Unassembled WGS sequence"/>
</dbReference>
<dbReference type="Pfam" id="PF10410">
    <property type="entry name" value="DnaB_bind"/>
    <property type="match status" value="1"/>
</dbReference>
<reference evidence="17 18" key="1">
    <citation type="journal article" date="2015" name="Nature">
        <title>rRNA introns, odd ribosomes, and small enigmatic genomes across a large radiation of phyla.</title>
        <authorList>
            <person name="Brown C.T."/>
            <person name="Hug L.A."/>
            <person name="Thomas B.C."/>
            <person name="Sharon I."/>
            <person name="Castelle C.J."/>
            <person name="Singh A."/>
            <person name="Wilkins M.J."/>
            <person name="Williams K.H."/>
            <person name="Banfield J.F."/>
        </authorList>
    </citation>
    <scope>NUCLEOTIDE SEQUENCE [LARGE SCALE GENOMIC DNA]</scope>
</reference>
<dbReference type="PIRSF" id="PIRSF002811">
    <property type="entry name" value="DnaG"/>
    <property type="match status" value="1"/>
</dbReference>
<feature type="domain" description="Toprim" evidence="16">
    <location>
        <begin position="272"/>
        <end position="355"/>
    </location>
</feature>
<dbReference type="SMART" id="SM00400">
    <property type="entry name" value="ZnF_CHCC"/>
    <property type="match status" value="1"/>
</dbReference>
<evidence type="ECO:0000256" key="10">
    <source>
        <dbReference type="ARBA" id="ARBA00023125"/>
    </source>
</evidence>
<name>A0A0G0JJE9_9BACT</name>
<dbReference type="EMBL" id="LBSX01000001">
    <property type="protein sequence ID" value="KKQ28191.1"/>
    <property type="molecule type" value="Genomic_DNA"/>
</dbReference>
<dbReference type="InterPro" id="IPR006295">
    <property type="entry name" value="DNA_primase_DnaG"/>
</dbReference>
<evidence type="ECO:0000256" key="4">
    <source>
        <dbReference type="ARBA" id="ARBA00022695"/>
    </source>
</evidence>
<feature type="zinc finger region" description="CHC2-type" evidence="12 14">
    <location>
        <begin position="35"/>
        <end position="59"/>
    </location>
</feature>
<evidence type="ECO:0000256" key="12">
    <source>
        <dbReference type="HAMAP-Rule" id="MF_00974"/>
    </source>
</evidence>
<dbReference type="InterPro" id="IPR034151">
    <property type="entry name" value="TOPRIM_DnaG_bac"/>
</dbReference>
<dbReference type="GO" id="GO:0000428">
    <property type="term" value="C:DNA-directed RNA polymerase complex"/>
    <property type="evidence" value="ECO:0007669"/>
    <property type="project" value="UniProtKB-KW"/>
</dbReference>
<dbReference type="CDD" id="cd03364">
    <property type="entry name" value="TOPRIM_DnaG_primases"/>
    <property type="match status" value="1"/>
</dbReference>
<comment type="cofactor">
    <cofactor evidence="12 13 14">
        <name>Zn(2+)</name>
        <dbReference type="ChEBI" id="CHEBI:29105"/>
    </cofactor>
    <text evidence="12 13 14">Binds 1 zinc ion per monomer.</text>
</comment>
<keyword evidence="9" id="KW-0460">Magnesium</keyword>
<keyword evidence="5 12" id="KW-0235">DNA replication</keyword>